<reference evidence="1 2" key="1">
    <citation type="submission" date="2015-05" db="EMBL/GenBank/DDBJ databases">
        <authorList>
            <person name="Wang D.B."/>
            <person name="Wang M."/>
        </authorList>
    </citation>
    <scope>NUCLEOTIDE SEQUENCE [LARGE SCALE GENOMIC DNA]</scope>
</reference>
<sequence length="191" mass="21893">MSSPNTKRNPEAQIEKNELYSTPTIAMESLHSQYPSVLDKFNVFYENSDGMGQISDYLESIGKKVYRADIVDYRGKLNFKEDFLKREALPADVECIIMNPPFTLTEEFMDKSLSLCPNVIMFNRTSTIASIGRGKKFNSGEWPCTQMYQFAFRVSCPKGVDMEPSANSVDYAFYVFNRYSEGDTVLKWIVK</sequence>
<evidence type="ECO:0000313" key="2">
    <source>
        <dbReference type="Proteomes" id="UP000202763"/>
    </source>
</evidence>
<dbReference type="GeneID" id="26796616"/>
<dbReference type="EMBL" id="KR534323">
    <property type="protein sequence ID" value="AKO61022.1"/>
    <property type="molecule type" value="Genomic_DNA"/>
</dbReference>
<organism evidence="1 2">
    <name type="scientific">Pseudoalteromonas phage H101</name>
    <dbReference type="NCBI Taxonomy" id="1654919"/>
    <lineage>
        <taxon>Viruses</taxon>
        <taxon>Duplodnaviria</taxon>
        <taxon>Heunggongvirae</taxon>
        <taxon>Uroviricota</taxon>
        <taxon>Caudoviricetes</taxon>
        <taxon>Shandongvirus</taxon>
        <taxon>Shandongvirus H101</taxon>
    </lineage>
</organism>
<dbReference type="KEGG" id="vg:26796616"/>
<keyword evidence="2" id="KW-1185">Reference proteome</keyword>
<proteinExistence type="predicted"/>
<dbReference type="RefSeq" id="YP_009225555.1">
    <property type="nucleotide sequence ID" value="NC_029094.1"/>
</dbReference>
<accession>A0A0H4INX8</accession>
<name>A0A0H4INX8_9CAUD</name>
<dbReference type="OrthoDB" id="23383at10239"/>
<evidence type="ECO:0008006" key="3">
    <source>
        <dbReference type="Google" id="ProtNLM"/>
    </source>
</evidence>
<evidence type="ECO:0000313" key="1">
    <source>
        <dbReference type="EMBL" id="AKO61022.1"/>
    </source>
</evidence>
<protein>
    <recommendedName>
        <fullName evidence="3">DNA N6-adenine methyltransferase</fullName>
    </recommendedName>
</protein>
<dbReference type="Proteomes" id="UP000202763">
    <property type="component" value="Segment"/>
</dbReference>